<keyword evidence="2" id="KW-0677">Repeat</keyword>
<dbReference type="SUPFAM" id="SSF47473">
    <property type="entry name" value="EF-hand"/>
    <property type="match status" value="1"/>
</dbReference>
<dbReference type="EMBL" id="LR900802">
    <property type="protein sequence ID" value="CAD7246953.1"/>
    <property type="molecule type" value="Genomic_DNA"/>
</dbReference>
<dbReference type="Gene3D" id="1.10.238.10">
    <property type="entry name" value="EF-hand"/>
    <property type="match status" value="1"/>
</dbReference>
<reference evidence="5" key="1">
    <citation type="submission" date="2020-11" db="EMBL/GenBank/DDBJ databases">
        <authorList>
            <person name="Tran Van P."/>
        </authorList>
    </citation>
    <scope>NUCLEOTIDE SEQUENCE</scope>
</reference>
<dbReference type="PROSITE" id="PS00018">
    <property type="entry name" value="EF_HAND_1"/>
    <property type="match status" value="1"/>
</dbReference>
<dbReference type="EMBL" id="CAJPEV010001285">
    <property type="protein sequence ID" value="CAG0891854.1"/>
    <property type="molecule type" value="Genomic_DNA"/>
</dbReference>
<gene>
    <name evidence="5" type="ORF">DSTB1V02_LOCUS6795</name>
</gene>
<evidence type="ECO:0000256" key="1">
    <source>
        <dbReference type="ARBA" id="ARBA00022723"/>
    </source>
</evidence>
<evidence type="ECO:0000256" key="2">
    <source>
        <dbReference type="ARBA" id="ARBA00022737"/>
    </source>
</evidence>
<accession>A0A7R8XFS5</accession>
<dbReference type="GO" id="GO:0005509">
    <property type="term" value="F:calcium ion binding"/>
    <property type="evidence" value="ECO:0007669"/>
    <property type="project" value="InterPro"/>
</dbReference>
<keyword evidence="3" id="KW-0106">Calcium</keyword>
<feature type="domain" description="EF-hand" evidence="4">
    <location>
        <begin position="211"/>
        <end position="246"/>
    </location>
</feature>
<dbReference type="OrthoDB" id="191686at2759"/>
<dbReference type="PRINTS" id="PR00450">
    <property type="entry name" value="RECOVERIN"/>
</dbReference>
<dbReference type="PROSITE" id="PS50222">
    <property type="entry name" value="EF_HAND_2"/>
    <property type="match status" value="2"/>
</dbReference>
<evidence type="ECO:0000313" key="6">
    <source>
        <dbReference type="Proteomes" id="UP000677054"/>
    </source>
</evidence>
<dbReference type="Proteomes" id="UP000677054">
    <property type="component" value="Unassembled WGS sequence"/>
</dbReference>
<evidence type="ECO:0000256" key="3">
    <source>
        <dbReference type="ARBA" id="ARBA00022837"/>
    </source>
</evidence>
<dbReference type="PANTHER" id="PTHR23055:SF167">
    <property type="entry name" value="EF-HAND DOMAIN-CONTAINING PROTEIN"/>
    <property type="match status" value="1"/>
</dbReference>
<dbReference type="InterPro" id="IPR018247">
    <property type="entry name" value="EF_Hand_1_Ca_BS"/>
</dbReference>
<dbReference type="CDD" id="cd00051">
    <property type="entry name" value="EFh"/>
    <property type="match status" value="1"/>
</dbReference>
<evidence type="ECO:0000313" key="5">
    <source>
        <dbReference type="EMBL" id="CAD7246953.1"/>
    </source>
</evidence>
<dbReference type="InterPro" id="IPR002048">
    <property type="entry name" value="EF_hand_dom"/>
</dbReference>
<dbReference type="PANTHER" id="PTHR23055">
    <property type="entry name" value="CALCIUM BINDING PROTEINS"/>
    <property type="match status" value="1"/>
</dbReference>
<keyword evidence="1" id="KW-0479">Metal-binding</keyword>
<dbReference type="AlphaFoldDB" id="A0A7R8XFS5"/>
<proteinExistence type="predicted"/>
<keyword evidence="6" id="KW-1185">Reference proteome</keyword>
<name>A0A7R8XFS5_9CRUS</name>
<sequence>VCVGLCVGLVTKEARRRVKEAEEVKEPEPGEEPVDDWKLKKKSHSVRSRVVVCVCSAFRRGTEIEVGKPTRIVLEFSCRVSLSRRLDMMSTANPSPKIGKPKTNRKFYHPTQDEDEDLLTRWQPQDLKALGLRTKFTERELKKLYRGFKNECPSGILKEDRFRQIYAQFFPASARTRKYAELIFKTLDVAGTGIVTFEDFAVTFSFLTRGTLEEKLRWIYKLYDQNHDGKITEEDIHEVAVAVSNLLGGSTTVPHSIQRRVQELWTVCSIFVAQLQLVAFECR</sequence>
<dbReference type="InterPro" id="IPR011992">
    <property type="entry name" value="EF-hand-dom_pair"/>
</dbReference>
<feature type="non-terminal residue" evidence="5">
    <location>
        <position position="1"/>
    </location>
</feature>
<evidence type="ECO:0000259" key="4">
    <source>
        <dbReference type="PROSITE" id="PS50222"/>
    </source>
</evidence>
<organism evidence="5">
    <name type="scientific">Darwinula stevensoni</name>
    <dbReference type="NCBI Taxonomy" id="69355"/>
    <lineage>
        <taxon>Eukaryota</taxon>
        <taxon>Metazoa</taxon>
        <taxon>Ecdysozoa</taxon>
        <taxon>Arthropoda</taxon>
        <taxon>Crustacea</taxon>
        <taxon>Oligostraca</taxon>
        <taxon>Ostracoda</taxon>
        <taxon>Podocopa</taxon>
        <taxon>Podocopida</taxon>
        <taxon>Darwinulocopina</taxon>
        <taxon>Darwinuloidea</taxon>
        <taxon>Darwinulidae</taxon>
        <taxon>Darwinula</taxon>
    </lineage>
</organism>
<feature type="domain" description="EF-hand" evidence="4">
    <location>
        <begin position="175"/>
        <end position="210"/>
    </location>
</feature>
<protein>
    <recommendedName>
        <fullName evidence="4">EF-hand domain-containing protein</fullName>
    </recommendedName>
</protein>
<dbReference type="InterPro" id="IPR028846">
    <property type="entry name" value="Recoverin"/>
</dbReference>